<dbReference type="OrthoDB" id="9763101at2"/>
<gene>
    <name evidence="1" type="ORF">D3874_02885</name>
</gene>
<comment type="caution">
    <text evidence="1">The sequence shown here is derived from an EMBL/GenBank/DDBJ whole genome shotgun (WGS) entry which is preliminary data.</text>
</comment>
<name>A0A418WUA0_9PROT</name>
<evidence type="ECO:0000313" key="2">
    <source>
        <dbReference type="Proteomes" id="UP000284605"/>
    </source>
</evidence>
<protein>
    <submittedName>
        <fullName evidence="1">DUF1302 family protein</fullName>
    </submittedName>
</protein>
<dbReference type="Pfam" id="PF06980">
    <property type="entry name" value="DUF1302"/>
    <property type="match status" value="1"/>
</dbReference>
<dbReference type="RefSeq" id="WP_119776268.1">
    <property type="nucleotide sequence ID" value="NZ_QYUK01000008.1"/>
</dbReference>
<reference evidence="1 2" key="1">
    <citation type="submission" date="2018-09" db="EMBL/GenBank/DDBJ databases">
        <authorList>
            <person name="Zhu H."/>
        </authorList>
    </citation>
    <scope>NUCLEOTIDE SEQUENCE [LARGE SCALE GENOMIC DNA]</scope>
    <source>
        <strain evidence="1 2">K1W22B-8</strain>
    </source>
</reference>
<accession>A0A418WUA0</accession>
<keyword evidence="2" id="KW-1185">Reference proteome</keyword>
<dbReference type="AlphaFoldDB" id="A0A418WUA0"/>
<sequence length="603" mass="67252">MREKKLLYKLMAGGAAIGMMTPALGVDFSFSGFIREEIAFKVSGQENQNNQGGNPYNNVPVPLFPHSIGPLLGLVPAPVLGLLPVDLATGERKIKSDSNALNMLATRLELNFGAKFTDDLSATVRLRAFWDTGLYENYGDPNFFEVPFTGNRGTPLEVTGQNFMVDFPDAYVDYATGPLFIRVGNQQIAWGEAIFFRVLDVTNGLDLRRHLVLDPAGEEYSDKRVPGLGIRASYQVTDEWELEAFVQKFNPSILPNPNTPYNIIPDQFTVHQREGYDAVDNMWNVGGRIRGQLGDIGLQFIAVNRRNPDGVFRWTKSGVNRDIPVIPGSGNSLKDTPFEVDPTGVHSSREWYDYAGDVRLDGTQGLNAAIDDFQPATGNLLAFNVGNNMMLAETELDLFFALSGGLRGHIERVYPQENVFGFGINYVFSGEPDTIFDQLITRFEMTYTPDKKFTNITLGQEFIEKDEYTMALIFEKYQRFFDDFPATYMVLQALHKSQSDIFGRALSGFGGSVNHTPDGIDSYTAVAFAAQQPFPNLIWRADLAVLYDIEGGVLIQPGIRWRPNDKVGVDLYGTFVVADDDNKNALSSIEYADEVFLRVSYQF</sequence>
<organism evidence="1 2">
    <name type="scientific">Oleomonas cavernae</name>
    <dbReference type="NCBI Taxonomy" id="2320859"/>
    <lineage>
        <taxon>Bacteria</taxon>
        <taxon>Pseudomonadati</taxon>
        <taxon>Pseudomonadota</taxon>
        <taxon>Alphaproteobacteria</taxon>
        <taxon>Acetobacterales</taxon>
        <taxon>Acetobacteraceae</taxon>
        <taxon>Oleomonas</taxon>
    </lineage>
</organism>
<proteinExistence type="predicted"/>
<evidence type="ECO:0000313" key="1">
    <source>
        <dbReference type="EMBL" id="RJF94777.1"/>
    </source>
</evidence>
<dbReference type="EMBL" id="QYUK01000008">
    <property type="protein sequence ID" value="RJF94777.1"/>
    <property type="molecule type" value="Genomic_DNA"/>
</dbReference>
<dbReference type="Proteomes" id="UP000284605">
    <property type="component" value="Unassembled WGS sequence"/>
</dbReference>
<dbReference type="InterPro" id="IPR010727">
    <property type="entry name" value="DUF1302"/>
</dbReference>